<evidence type="ECO:0000313" key="3">
    <source>
        <dbReference type="Proteomes" id="UP000029738"/>
    </source>
</evidence>
<gene>
    <name evidence="2" type="ORF">DA73_0219260</name>
    <name evidence="1" type="ORF">DA73_0400015025</name>
</gene>
<dbReference type="EMBL" id="JHEG02000048">
    <property type="protein sequence ID" value="KIE10652.1"/>
    <property type="molecule type" value="Genomic_DNA"/>
</dbReference>
<name>A0A0C1N7R7_9CYAN</name>
<sequence>MESSNLRTKLLSEINLIPEDKLEDLYNFIHYFRVGVEASKDTPNKIMQFAGCWNDMLDETFADFSEEIIARRQQAFLERRSDETSLG</sequence>
<organism evidence="2">
    <name type="scientific">Tolypothrix bouteillei VB521301</name>
    <dbReference type="NCBI Taxonomy" id="1479485"/>
    <lineage>
        <taxon>Bacteria</taxon>
        <taxon>Bacillati</taxon>
        <taxon>Cyanobacteriota</taxon>
        <taxon>Cyanophyceae</taxon>
        <taxon>Nostocales</taxon>
        <taxon>Tolypothrichaceae</taxon>
        <taxon>Tolypothrix</taxon>
    </lineage>
</organism>
<accession>A0A0C1N7R7</accession>
<reference evidence="1" key="2">
    <citation type="submission" date="2019-11" db="EMBL/GenBank/DDBJ databases">
        <title>Improved Assembly of Tolypothrix boutellei genome.</title>
        <authorList>
            <person name="Sarangi A.N."/>
            <person name="Mukherjee M."/>
            <person name="Ghosh S."/>
            <person name="Singh D."/>
            <person name="Das A."/>
            <person name="Kant S."/>
            <person name="Prusty A."/>
            <person name="Tripathy S."/>
        </authorList>
    </citation>
    <scope>NUCLEOTIDE SEQUENCE</scope>
    <source>
        <strain evidence="1">VB521301</strain>
    </source>
</reference>
<evidence type="ECO:0008006" key="4">
    <source>
        <dbReference type="Google" id="ProtNLM"/>
    </source>
</evidence>
<dbReference type="Proteomes" id="UP000029738">
    <property type="component" value="Unassembled WGS sequence"/>
</dbReference>
<keyword evidence="3" id="KW-1185">Reference proteome</keyword>
<dbReference type="AlphaFoldDB" id="A0A0C1N7R7"/>
<evidence type="ECO:0000313" key="2">
    <source>
        <dbReference type="EMBL" id="KIE10652.1"/>
    </source>
</evidence>
<proteinExistence type="predicted"/>
<reference evidence="2" key="1">
    <citation type="journal article" date="2015" name="Genome Announc.">
        <title>Draft Genome Sequence of Tolypothrix boutellei Strain VB521301.</title>
        <authorList>
            <person name="Chandrababunaidu M.M."/>
            <person name="Singh D."/>
            <person name="Sen D."/>
            <person name="Bhan S."/>
            <person name="Das S."/>
            <person name="Gupta A."/>
            <person name="Adhikary S.P."/>
            <person name="Tripathy S."/>
        </authorList>
    </citation>
    <scope>NUCLEOTIDE SEQUENCE</scope>
    <source>
        <strain evidence="2">VB521301</strain>
    </source>
</reference>
<protein>
    <recommendedName>
        <fullName evidence="4">DUF2281 domain-containing protein</fullName>
    </recommendedName>
</protein>
<evidence type="ECO:0000313" key="1">
    <source>
        <dbReference type="EMBL" id="KAF3886644.1"/>
    </source>
</evidence>
<dbReference type="EMBL" id="JHEG04000001">
    <property type="protein sequence ID" value="KAF3886644.1"/>
    <property type="molecule type" value="Genomic_DNA"/>
</dbReference>
<dbReference type="OrthoDB" id="467338at2"/>
<dbReference type="RefSeq" id="WP_038074599.1">
    <property type="nucleotide sequence ID" value="NZ_JHEG04000001.1"/>
</dbReference>
<comment type="caution">
    <text evidence="2">The sequence shown here is derived from an EMBL/GenBank/DDBJ whole genome shotgun (WGS) entry which is preliminary data.</text>
</comment>